<evidence type="ECO:0000256" key="4">
    <source>
        <dbReference type="ARBA" id="ARBA00023136"/>
    </source>
</evidence>
<organism evidence="7 8">
    <name type="scientific">Bauldia litoralis</name>
    <dbReference type="NCBI Taxonomy" id="665467"/>
    <lineage>
        <taxon>Bacteria</taxon>
        <taxon>Pseudomonadati</taxon>
        <taxon>Pseudomonadota</taxon>
        <taxon>Alphaproteobacteria</taxon>
        <taxon>Hyphomicrobiales</taxon>
        <taxon>Kaistiaceae</taxon>
        <taxon>Bauldia</taxon>
    </lineage>
</organism>
<feature type="transmembrane region" description="Helical" evidence="5">
    <location>
        <begin position="223"/>
        <end position="243"/>
    </location>
</feature>
<evidence type="ECO:0000256" key="5">
    <source>
        <dbReference type="SAM" id="Phobius"/>
    </source>
</evidence>
<dbReference type="STRING" id="665467.SAMN02982931_03000"/>
<feature type="transmembrane region" description="Helical" evidence="5">
    <location>
        <begin position="12"/>
        <end position="38"/>
    </location>
</feature>
<dbReference type="RefSeq" id="WP_090877365.1">
    <property type="nucleotide sequence ID" value="NZ_FMXQ01000006.1"/>
</dbReference>
<feature type="transmembrane region" description="Helical" evidence="5">
    <location>
        <begin position="281"/>
        <end position="302"/>
    </location>
</feature>
<evidence type="ECO:0000313" key="8">
    <source>
        <dbReference type="Proteomes" id="UP000199071"/>
    </source>
</evidence>
<evidence type="ECO:0000259" key="6">
    <source>
        <dbReference type="Pfam" id="PF00892"/>
    </source>
</evidence>
<keyword evidence="3 5" id="KW-1133">Transmembrane helix</keyword>
<feature type="transmembrane region" description="Helical" evidence="5">
    <location>
        <begin position="74"/>
        <end position="93"/>
    </location>
</feature>
<feature type="domain" description="EamA" evidence="6">
    <location>
        <begin position="160"/>
        <end position="295"/>
    </location>
</feature>
<accession>A0A1G6D4G2</accession>
<dbReference type="EMBL" id="FMXQ01000006">
    <property type="protein sequence ID" value="SDB40037.1"/>
    <property type="molecule type" value="Genomic_DNA"/>
</dbReference>
<keyword evidence="8" id="KW-1185">Reference proteome</keyword>
<dbReference type="OrthoDB" id="9810556at2"/>
<dbReference type="AlphaFoldDB" id="A0A1G6D4G2"/>
<dbReference type="InterPro" id="IPR000620">
    <property type="entry name" value="EamA_dom"/>
</dbReference>
<gene>
    <name evidence="7" type="ORF">SAMN02982931_03000</name>
</gene>
<dbReference type="InterPro" id="IPR037185">
    <property type="entry name" value="EmrE-like"/>
</dbReference>
<feature type="transmembrane region" description="Helical" evidence="5">
    <location>
        <begin position="158"/>
        <end position="178"/>
    </location>
</feature>
<keyword evidence="2 5" id="KW-0812">Transmembrane</keyword>
<feature type="domain" description="EamA" evidence="6">
    <location>
        <begin position="16"/>
        <end position="146"/>
    </location>
</feature>
<evidence type="ECO:0000256" key="3">
    <source>
        <dbReference type="ARBA" id="ARBA00022989"/>
    </source>
</evidence>
<dbReference type="Proteomes" id="UP000199071">
    <property type="component" value="Unassembled WGS sequence"/>
</dbReference>
<name>A0A1G6D4G2_9HYPH</name>
<keyword evidence="4 5" id="KW-0472">Membrane</keyword>
<feature type="transmembrane region" description="Helical" evidence="5">
    <location>
        <begin position="255"/>
        <end position="275"/>
    </location>
</feature>
<reference evidence="7 8" key="1">
    <citation type="submission" date="2016-10" db="EMBL/GenBank/DDBJ databases">
        <authorList>
            <person name="de Groot N.N."/>
        </authorList>
    </citation>
    <scope>NUCLEOTIDE SEQUENCE [LARGE SCALE GENOMIC DNA]</scope>
    <source>
        <strain evidence="7 8">ATCC 35022</strain>
    </source>
</reference>
<dbReference type="PANTHER" id="PTHR32322">
    <property type="entry name" value="INNER MEMBRANE TRANSPORTER"/>
    <property type="match status" value="1"/>
</dbReference>
<dbReference type="SUPFAM" id="SSF103481">
    <property type="entry name" value="Multidrug resistance efflux transporter EmrE"/>
    <property type="match status" value="2"/>
</dbReference>
<dbReference type="GO" id="GO:0016020">
    <property type="term" value="C:membrane"/>
    <property type="evidence" value="ECO:0007669"/>
    <property type="project" value="UniProtKB-SubCell"/>
</dbReference>
<proteinExistence type="predicted"/>
<evidence type="ECO:0000256" key="1">
    <source>
        <dbReference type="ARBA" id="ARBA00004141"/>
    </source>
</evidence>
<dbReference type="InterPro" id="IPR050638">
    <property type="entry name" value="AA-Vitamin_Transporters"/>
</dbReference>
<feature type="transmembrane region" description="Helical" evidence="5">
    <location>
        <begin position="99"/>
        <end position="121"/>
    </location>
</feature>
<evidence type="ECO:0000256" key="2">
    <source>
        <dbReference type="ARBA" id="ARBA00022692"/>
    </source>
</evidence>
<comment type="subcellular location">
    <subcellularLocation>
        <location evidence="1">Membrane</location>
        <topology evidence="1">Multi-pass membrane protein</topology>
    </subcellularLocation>
</comment>
<feature type="transmembrane region" description="Helical" evidence="5">
    <location>
        <begin position="44"/>
        <end position="62"/>
    </location>
</feature>
<feature type="transmembrane region" description="Helical" evidence="5">
    <location>
        <begin position="133"/>
        <end position="152"/>
    </location>
</feature>
<sequence length="308" mass="32404">MPAAIHRTMNVAEWGLLVTLSMLWGGSFFFNAVILVALPPFTLVAARLLLGAGFLYLVVRIAGRRMPVAPKVWAAFLLMGVLNNVIPFSLIAWGQTQMASGLASIFNATTPFFTVLVAHIYTRDERMTPATVAGLLIGFGGVVMMMGADALLDVVGGHLLGQLAILAAALSYAFSAVFARRFARTGVEPLPAATGQIAAAALVMAPMALIVDRPWALPVPGPEVFGAILGLAALATCLAYVIYYRILATAGAVNLMLVTFLIPVSAILLGTVILGERLSPHHFLGMAAIGIGLGVIDGRPLAFLRRQG</sequence>
<feature type="transmembrane region" description="Helical" evidence="5">
    <location>
        <begin position="190"/>
        <end position="211"/>
    </location>
</feature>
<protein>
    <submittedName>
        <fullName evidence="7">EamA-like transporter family protein</fullName>
    </submittedName>
</protein>
<evidence type="ECO:0000313" key="7">
    <source>
        <dbReference type="EMBL" id="SDB40037.1"/>
    </source>
</evidence>
<dbReference type="PANTHER" id="PTHR32322:SF9">
    <property type="entry name" value="AMINO-ACID METABOLITE EFFLUX PUMP-RELATED"/>
    <property type="match status" value="1"/>
</dbReference>
<dbReference type="Pfam" id="PF00892">
    <property type="entry name" value="EamA"/>
    <property type="match status" value="2"/>
</dbReference>